<keyword evidence="2" id="KW-0808">Transferase</keyword>
<dbReference type="AlphaFoldDB" id="B6QM61"/>
<keyword evidence="2" id="KW-0418">Kinase</keyword>
<dbReference type="InterPro" id="IPR000719">
    <property type="entry name" value="Prot_kinase_dom"/>
</dbReference>
<feature type="domain" description="Protein kinase" evidence="1">
    <location>
        <begin position="1"/>
        <end position="257"/>
    </location>
</feature>
<dbReference type="VEuPathDB" id="FungiDB:PMAA_059670"/>
<dbReference type="EMBL" id="DS995903">
    <property type="protein sequence ID" value="EEA22188.1"/>
    <property type="molecule type" value="Genomic_DNA"/>
</dbReference>
<dbReference type="STRING" id="441960.B6QM61"/>
<sequence length="491" mass="56537">MAVKIFNSDSTNDFENERDVLSRIRNSRSGHVNVLVNYGSLVYGEHHMLFLPWTNLGTLDDFISFEEHRDTTAKKRNIIYCIIDVADALAWLTKLKISLPHKFREVQVMHCDIKPQNILIFPDSTRENGFIFKVSDFGHAFMSSSIETQSRRYESTYCAPETRERGSVEKTSDVWPYGCILLLVLIFTTRGPQEIIDLRADLSRRSTIDTFYQSTNYQLKESVSDWIDILRDGKISNADINETEMTKAMGKILHDDILVSDHKSRKTMDVICGNLKEAYNKLYTAVQTSSLTDHKGILRRCESCAIPAKAEYVCLHDEDMNSYGIFFTDTLHFRGRLELVMPMSPRGRNWEKQFTLNVSTCASSHICLVKKAPPRMEQANLEVRQNQNQRLANETWQITKNIQIVLYEVQRNPNAATRYEGFMIPWAQHNNTVILAISPNGNWIATCTRTGTGKEAFHRPVEYVQSVKSIKRIKSLKRIKRISRIMGRECV</sequence>
<dbReference type="PANTHER" id="PTHR24359">
    <property type="entry name" value="SERINE/THREONINE-PROTEIN KINASE SBK1"/>
    <property type="match status" value="1"/>
</dbReference>
<dbReference type="SMART" id="SM00220">
    <property type="entry name" value="S_TKc"/>
    <property type="match status" value="1"/>
</dbReference>
<dbReference type="SUPFAM" id="SSF56112">
    <property type="entry name" value="Protein kinase-like (PK-like)"/>
    <property type="match status" value="1"/>
</dbReference>
<proteinExistence type="predicted"/>
<dbReference type="HOGENOM" id="CLU_555608_0_0_1"/>
<dbReference type="PROSITE" id="PS50011">
    <property type="entry name" value="PROTEIN_KINASE_DOM"/>
    <property type="match status" value="1"/>
</dbReference>
<protein>
    <submittedName>
        <fullName evidence="2">Serine-threonine protein kinase, putative</fullName>
    </submittedName>
</protein>
<evidence type="ECO:0000313" key="2">
    <source>
        <dbReference type="EMBL" id="EEA22188.1"/>
    </source>
</evidence>
<gene>
    <name evidence="2" type="ORF">PMAA_059670</name>
</gene>
<dbReference type="InterPro" id="IPR008271">
    <property type="entry name" value="Ser/Thr_kinase_AS"/>
</dbReference>
<dbReference type="Gene3D" id="1.10.510.10">
    <property type="entry name" value="Transferase(Phosphotransferase) domain 1"/>
    <property type="match status" value="1"/>
</dbReference>
<name>B6QM61_TALMQ</name>
<dbReference type="PROSITE" id="PS00108">
    <property type="entry name" value="PROTEIN_KINASE_ST"/>
    <property type="match status" value="1"/>
</dbReference>
<evidence type="ECO:0000259" key="1">
    <source>
        <dbReference type="PROSITE" id="PS50011"/>
    </source>
</evidence>
<dbReference type="Pfam" id="PF00069">
    <property type="entry name" value="Pkinase"/>
    <property type="match status" value="1"/>
</dbReference>
<keyword evidence="3" id="KW-1185">Reference proteome</keyword>
<dbReference type="OrthoDB" id="5986190at2759"/>
<organism evidence="2 3">
    <name type="scientific">Talaromyces marneffei (strain ATCC 18224 / CBS 334.59 / QM 7333)</name>
    <name type="common">Penicillium marneffei</name>
    <dbReference type="NCBI Taxonomy" id="441960"/>
    <lineage>
        <taxon>Eukaryota</taxon>
        <taxon>Fungi</taxon>
        <taxon>Dikarya</taxon>
        <taxon>Ascomycota</taxon>
        <taxon>Pezizomycotina</taxon>
        <taxon>Eurotiomycetes</taxon>
        <taxon>Eurotiomycetidae</taxon>
        <taxon>Eurotiales</taxon>
        <taxon>Trichocomaceae</taxon>
        <taxon>Talaromyces</taxon>
        <taxon>Talaromyces sect. Talaromyces</taxon>
    </lineage>
</organism>
<dbReference type="Proteomes" id="UP000001294">
    <property type="component" value="Unassembled WGS sequence"/>
</dbReference>
<dbReference type="GO" id="GO:0004674">
    <property type="term" value="F:protein serine/threonine kinase activity"/>
    <property type="evidence" value="ECO:0007669"/>
    <property type="project" value="TreeGrafter"/>
</dbReference>
<dbReference type="GO" id="GO:0005524">
    <property type="term" value="F:ATP binding"/>
    <property type="evidence" value="ECO:0007669"/>
    <property type="project" value="InterPro"/>
</dbReference>
<dbReference type="InterPro" id="IPR011009">
    <property type="entry name" value="Kinase-like_dom_sf"/>
</dbReference>
<reference evidence="3" key="1">
    <citation type="journal article" date="2015" name="Genome Announc.">
        <title>Genome sequence of the AIDS-associated pathogen Penicillium marneffei (ATCC18224) and its near taxonomic relative Talaromyces stipitatus (ATCC10500).</title>
        <authorList>
            <person name="Nierman W.C."/>
            <person name="Fedorova-Abrams N.D."/>
            <person name="Andrianopoulos A."/>
        </authorList>
    </citation>
    <scope>NUCLEOTIDE SEQUENCE [LARGE SCALE GENOMIC DNA]</scope>
    <source>
        <strain evidence="3">ATCC 18224 / CBS 334.59 / QM 7333</strain>
    </source>
</reference>
<dbReference type="PANTHER" id="PTHR24359:SF1">
    <property type="entry name" value="INHIBITOR OF NUCLEAR FACTOR KAPPA-B KINASE EPSILON SUBUNIT HOMOLOG 1-RELATED"/>
    <property type="match status" value="1"/>
</dbReference>
<accession>B6QM61</accession>
<evidence type="ECO:0000313" key="3">
    <source>
        <dbReference type="Proteomes" id="UP000001294"/>
    </source>
</evidence>
<dbReference type="PhylomeDB" id="B6QM61"/>